<name>A0A7X1B6M9_9BACT</name>
<organism evidence="1 2">
    <name type="scientific">Pelagicoccus albus</name>
    <dbReference type="NCBI Taxonomy" id="415222"/>
    <lineage>
        <taxon>Bacteria</taxon>
        <taxon>Pseudomonadati</taxon>
        <taxon>Verrucomicrobiota</taxon>
        <taxon>Opitutia</taxon>
        <taxon>Puniceicoccales</taxon>
        <taxon>Pelagicoccaceae</taxon>
        <taxon>Pelagicoccus</taxon>
    </lineage>
</organism>
<dbReference type="SUPFAM" id="SSF56059">
    <property type="entry name" value="Glutathione synthetase ATP-binding domain-like"/>
    <property type="match status" value="1"/>
</dbReference>
<dbReference type="InterPro" id="IPR007402">
    <property type="entry name" value="DUF455"/>
</dbReference>
<evidence type="ECO:0000313" key="1">
    <source>
        <dbReference type="EMBL" id="MBC2605355.1"/>
    </source>
</evidence>
<gene>
    <name evidence="1" type="ORF">H5P27_04780</name>
</gene>
<dbReference type="PANTHER" id="PTHR42782:SF2">
    <property type="entry name" value="3-OXOACYL-[ACYL-CARRIER-PROTEIN] SYNTHASE-LIKE PROTEIN"/>
    <property type="match status" value="1"/>
</dbReference>
<dbReference type="Pfam" id="PF04305">
    <property type="entry name" value="DUF455"/>
    <property type="match status" value="1"/>
</dbReference>
<dbReference type="SUPFAM" id="SSF47240">
    <property type="entry name" value="Ferritin-like"/>
    <property type="match status" value="1"/>
</dbReference>
<comment type="caution">
    <text evidence="1">The sequence shown here is derived from an EMBL/GenBank/DDBJ whole genome shotgun (WGS) entry which is preliminary data.</text>
</comment>
<dbReference type="AlphaFoldDB" id="A0A7X1B6M9"/>
<dbReference type="EMBL" id="JACHVC010000006">
    <property type="protein sequence ID" value="MBC2605355.1"/>
    <property type="molecule type" value="Genomic_DNA"/>
</dbReference>
<accession>A0A7X1B6M9</accession>
<evidence type="ECO:0000313" key="2">
    <source>
        <dbReference type="Proteomes" id="UP000526501"/>
    </source>
</evidence>
<reference evidence="1 2" key="1">
    <citation type="submission" date="2020-07" db="EMBL/GenBank/DDBJ databases">
        <authorList>
            <person name="Feng X."/>
        </authorList>
    </citation>
    <scope>NUCLEOTIDE SEQUENCE [LARGE SCALE GENOMIC DNA]</scope>
    <source>
        <strain evidence="1 2">JCM23202</strain>
    </source>
</reference>
<proteinExistence type="predicted"/>
<protein>
    <submittedName>
        <fullName evidence="1">DUF455 family protein</fullName>
    </submittedName>
</protein>
<keyword evidence="2" id="KW-1185">Reference proteome</keyword>
<dbReference type="RefSeq" id="WP_185659237.1">
    <property type="nucleotide sequence ID" value="NZ_CAWPOO010000006.1"/>
</dbReference>
<dbReference type="CDD" id="cd00657">
    <property type="entry name" value="Ferritin_like"/>
    <property type="match status" value="1"/>
</dbReference>
<dbReference type="PANTHER" id="PTHR42782">
    <property type="entry name" value="SI:CH73-314G15.3"/>
    <property type="match status" value="1"/>
</dbReference>
<dbReference type="InterPro" id="IPR009078">
    <property type="entry name" value="Ferritin-like_SF"/>
</dbReference>
<sequence>MAIQLEDFAKQVLFGTTMEEKLTFPREEIVDTKRSSAIKTPKKLSRPKHLGLYEKGVRASHPSQAKLVDEKERGRLLHFFGNHELLATELMALAILKFPDAPASFRRGLLETLKDEQVHTQLYLHRMKQCGVEFGELPLSDYFWRSVSSMEDPLDYVTRLSLTFEQANLDYSREYGKVFSQVGDRPTARILDQIYRDEIDHVGFGLKWFRRWKAEGKTDWEAFRERLVFPLSPARAKGNFYNKQGRSDAGLDDSFINDLEVFSQSRGRTPFVYWFNPDAERFAAMDCAEDVSCSQLQRDLSFLPAFLAGKDDILVTPELPDADFRRSVQAAGFELPEVFRASLVGSPTAPEFDRKIGDLRPWAWSPDSVAFFEANLGELTKAVEAKELWNPSLRKLYSKSWSLDIAKHLAKADKSADWFAPSESLGTTVNSIDALQRAREVFAEKGYRNIVCKASFGTAANANRCVMEKDTLDGRLRDWAENVLQEQGELIVEPWLDRVFDFSVQMEFRDGVLRCLGYTRLLNNARGQFRGIVTDGFCSGLPSEHVKFIMRRTDGRPRVYHWYEQTLAPLLQQKLSEAGFQGPLGVDAFIFRDAQGQLRLKPVVEINPRYTMGRVALELGRNNAATSVGLFEIVSRSQAKKCGFSNLADYASNLAEKNPVRLSEEKKPRLKSGSFPVSDPTSGKQFLALYHVRENYGELPLA</sequence>
<dbReference type="Proteomes" id="UP000526501">
    <property type="component" value="Unassembled WGS sequence"/>
</dbReference>